<protein>
    <submittedName>
        <fullName evidence="8">Uncharacterized protein</fullName>
    </submittedName>
</protein>
<keyword evidence="2 4" id="KW-0732">Signal</keyword>
<evidence type="ECO:0000256" key="2">
    <source>
        <dbReference type="ARBA" id="ARBA00022729"/>
    </source>
</evidence>
<dbReference type="GO" id="GO:0016020">
    <property type="term" value="C:membrane"/>
    <property type="evidence" value="ECO:0007669"/>
    <property type="project" value="UniProtKB-SubCell"/>
</dbReference>
<evidence type="ECO:0000256" key="1">
    <source>
        <dbReference type="ARBA" id="ARBA00004167"/>
    </source>
</evidence>
<proteinExistence type="predicted"/>
<sequence>MSGARLHPPRSSSSSWAFPIFFFLLSQSSSGADVGSGSCLPHDCGDGVEIKYPLWYNDSTAISNASTNETICGHPDLGIRCQDNKPLLHLGGDIYQVAAVDYEEGTITLKDLDLLGDDCPRARHNLTLSPNIPLVARDVSYIFFFFNCSEKPIFPWYETLYPLTCLGDNSYGLQWNISETPWNAIWGVWGVCNASVVSPVKKPDEQRWNLTTDFTRIVQTGFPLALNLSEAAKCRECQGKNWTCGYVRNRTITAFAFACLCNREGGTCTSASGMLPDLISFSRIHRFGLPGLSPWGGGGGGHAEKDTKIQMVRAPPLRGRIRVHET</sequence>
<evidence type="ECO:0000256" key="4">
    <source>
        <dbReference type="SAM" id="SignalP"/>
    </source>
</evidence>
<gene>
    <name evidence="7" type="ORF">SI8410_09012713</name>
    <name evidence="8" type="ORF">SI8410_09013095</name>
</gene>
<evidence type="ECO:0000259" key="5">
    <source>
        <dbReference type="Pfam" id="PF13947"/>
    </source>
</evidence>
<feature type="signal peptide" evidence="4">
    <location>
        <begin position="1"/>
        <end position="31"/>
    </location>
</feature>
<dbReference type="OrthoDB" id="635050at2759"/>
<dbReference type="PANTHER" id="PTHR33138">
    <property type="entry name" value="OS01G0690200 PROTEIN"/>
    <property type="match status" value="1"/>
</dbReference>
<dbReference type="InterPro" id="IPR032872">
    <property type="entry name" value="WAK_assoc_C"/>
</dbReference>
<feature type="domain" description="Wall-associated receptor kinase galacturonan-binding" evidence="5">
    <location>
        <begin position="39"/>
        <end position="111"/>
    </location>
</feature>
<evidence type="ECO:0000313" key="8">
    <source>
        <dbReference type="EMBL" id="CAA7402417.1"/>
    </source>
</evidence>
<keyword evidence="3" id="KW-0325">Glycoprotein</keyword>
<dbReference type="Pfam" id="PF14380">
    <property type="entry name" value="WAK_assoc"/>
    <property type="match status" value="1"/>
</dbReference>
<evidence type="ECO:0000256" key="3">
    <source>
        <dbReference type="ARBA" id="ARBA00023180"/>
    </source>
</evidence>
<name>A0A7I8KX63_SPIIN</name>
<dbReference type="AlphaFoldDB" id="A0A7I8KX63"/>
<dbReference type="InterPro" id="IPR025287">
    <property type="entry name" value="WAK_GUB"/>
</dbReference>
<dbReference type="GO" id="GO:0030247">
    <property type="term" value="F:polysaccharide binding"/>
    <property type="evidence" value="ECO:0007669"/>
    <property type="project" value="InterPro"/>
</dbReference>
<dbReference type="EMBL" id="LR746272">
    <property type="protein sequence ID" value="CAA7402417.1"/>
    <property type="molecule type" value="Genomic_DNA"/>
</dbReference>
<comment type="subcellular location">
    <subcellularLocation>
        <location evidence="1">Membrane</location>
        <topology evidence="1">Single-pass membrane protein</topology>
    </subcellularLocation>
</comment>
<keyword evidence="9" id="KW-1185">Reference proteome</keyword>
<dbReference type="Proteomes" id="UP000663760">
    <property type="component" value="Chromosome 9"/>
</dbReference>
<feature type="domain" description="Wall-associated receptor kinase C-terminal" evidence="6">
    <location>
        <begin position="188"/>
        <end position="262"/>
    </location>
</feature>
<feature type="chain" id="PRO_5035587282" evidence="4">
    <location>
        <begin position="32"/>
        <end position="326"/>
    </location>
</feature>
<evidence type="ECO:0000313" key="7">
    <source>
        <dbReference type="EMBL" id="CAA7402035.1"/>
    </source>
</evidence>
<organism evidence="8 9">
    <name type="scientific">Spirodela intermedia</name>
    <name type="common">Intermediate duckweed</name>
    <dbReference type="NCBI Taxonomy" id="51605"/>
    <lineage>
        <taxon>Eukaryota</taxon>
        <taxon>Viridiplantae</taxon>
        <taxon>Streptophyta</taxon>
        <taxon>Embryophyta</taxon>
        <taxon>Tracheophyta</taxon>
        <taxon>Spermatophyta</taxon>
        <taxon>Magnoliopsida</taxon>
        <taxon>Liliopsida</taxon>
        <taxon>Araceae</taxon>
        <taxon>Lemnoideae</taxon>
        <taxon>Spirodela</taxon>
    </lineage>
</organism>
<dbReference type="EMBL" id="LR746272">
    <property type="protein sequence ID" value="CAA7402035.1"/>
    <property type="molecule type" value="Genomic_DNA"/>
</dbReference>
<dbReference type="PANTHER" id="PTHR33138:SF54">
    <property type="entry name" value="OS01G0690900 PROTEIN"/>
    <property type="match status" value="1"/>
</dbReference>
<accession>A0A7I8KX63</accession>
<dbReference type="Pfam" id="PF13947">
    <property type="entry name" value="GUB_WAK_bind"/>
    <property type="match status" value="1"/>
</dbReference>
<reference evidence="8" key="1">
    <citation type="submission" date="2020-02" db="EMBL/GenBank/DDBJ databases">
        <authorList>
            <person name="Scholz U."/>
            <person name="Mascher M."/>
            <person name="Fiebig A."/>
        </authorList>
    </citation>
    <scope>NUCLEOTIDE SEQUENCE</scope>
</reference>
<evidence type="ECO:0000259" key="6">
    <source>
        <dbReference type="Pfam" id="PF14380"/>
    </source>
</evidence>
<evidence type="ECO:0000313" key="9">
    <source>
        <dbReference type="Proteomes" id="UP000663760"/>
    </source>
</evidence>